<dbReference type="RefSeq" id="WP_274793898.1">
    <property type="nucleotide sequence ID" value="NZ_CP113527.1"/>
</dbReference>
<dbReference type="InterPro" id="IPR036390">
    <property type="entry name" value="WH_DNA-bd_sf"/>
</dbReference>
<dbReference type="SUPFAM" id="SSF46785">
    <property type="entry name" value="Winged helix' DNA-binding domain"/>
    <property type="match status" value="1"/>
</dbReference>
<evidence type="ECO:0000313" key="2">
    <source>
        <dbReference type="Proteomes" id="UP001219585"/>
    </source>
</evidence>
<accession>A0AAJ5US63</accession>
<evidence type="ECO:0000313" key="1">
    <source>
        <dbReference type="EMBL" id="WDV05694.1"/>
    </source>
</evidence>
<proteinExistence type="predicted"/>
<dbReference type="Gene3D" id="1.10.10.10">
    <property type="entry name" value="Winged helix-like DNA-binding domain superfamily/Winged helix DNA-binding domain"/>
    <property type="match status" value="1"/>
</dbReference>
<organism evidence="1 2">
    <name type="scientific">Lysinibacillus irui</name>
    <dbReference type="NCBI Taxonomy" id="2998077"/>
    <lineage>
        <taxon>Bacteria</taxon>
        <taxon>Bacillati</taxon>
        <taxon>Bacillota</taxon>
        <taxon>Bacilli</taxon>
        <taxon>Bacillales</taxon>
        <taxon>Bacillaceae</taxon>
        <taxon>Lysinibacillus</taxon>
    </lineage>
</organism>
<name>A0AAJ5US63_9BACI</name>
<protein>
    <submittedName>
        <fullName evidence="1">MarR family transcriptional regulator</fullName>
    </submittedName>
</protein>
<dbReference type="EMBL" id="CP113527">
    <property type="protein sequence ID" value="WDV05694.1"/>
    <property type="molecule type" value="Genomic_DNA"/>
</dbReference>
<sequence>MKTIGILGSLFFWNNIKEHFTLFPQVQFIHFPYTSPDQCVNLFDEAASCSDILLFAGSIPYYYCYEKIKASHIQAVFIPFDELTLALSLLSLQHHEKVDLSQLSIDVPKQNSLHQVMMEAGIPSTDVYVKDYEWVYDQPEKITKLNVNDFIYFHKELYKAGKTTLALTSLHAVFVELQRLGIPSKYMVESKQTFIMTINSALEAYQHTMLTSSQIAVVSICSKQKLMDEQQLFVKSLENICKRFQARITQAQQEPYLIISTRGVIEQLEPAYLRSLIEQCERQFKTTFTIGIGYGYSLHEAETHSSQALFFTSKWRDASTVICLVDAENKLHEQLFEHNNQIALSSHHKAILEMAEKVKMSAKNLNVMKQFITVTNNRPFSATELAQYMNLSRRSAERIINRLIEHDYFKLVGEEQPYHQGRPRKLYKATNYWTF</sequence>
<gene>
    <name evidence="1" type="ORF">OU989_15470</name>
</gene>
<dbReference type="Proteomes" id="UP001219585">
    <property type="component" value="Chromosome"/>
</dbReference>
<dbReference type="InterPro" id="IPR036388">
    <property type="entry name" value="WH-like_DNA-bd_sf"/>
</dbReference>
<dbReference type="KEGG" id="liu:OU989_15470"/>
<dbReference type="AlphaFoldDB" id="A0AAJ5US63"/>
<reference evidence="1" key="1">
    <citation type="submission" date="2022-11" db="EMBL/GenBank/DDBJ databases">
        <title>Lysinibacillus irui.</title>
        <authorList>
            <person name="Akintayo S.O."/>
        </authorList>
    </citation>
    <scope>NUCLEOTIDE SEQUENCE</scope>
    <source>
        <strain evidence="1">IRB4-01</strain>
    </source>
</reference>